<accession>A0A9P0GE32</accession>
<evidence type="ECO:0000313" key="2">
    <source>
        <dbReference type="EMBL" id="CAH1112370.1"/>
    </source>
</evidence>
<proteinExistence type="predicted"/>
<evidence type="ECO:0000313" key="3">
    <source>
        <dbReference type="Proteomes" id="UP001153636"/>
    </source>
</evidence>
<evidence type="ECO:0000256" key="1">
    <source>
        <dbReference type="SAM" id="MobiDB-lite"/>
    </source>
</evidence>
<dbReference type="OrthoDB" id="6758798at2759"/>
<gene>
    <name evidence="2" type="ORF">PSYICH_LOCUS11887</name>
</gene>
<organism evidence="2 3">
    <name type="scientific">Psylliodes chrysocephalus</name>
    <dbReference type="NCBI Taxonomy" id="3402493"/>
    <lineage>
        <taxon>Eukaryota</taxon>
        <taxon>Metazoa</taxon>
        <taxon>Ecdysozoa</taxon>
        <taxon>Arthropoda</taxon>
        <taxon>Hexapoda</taxon>
        <taxon>Insecta</taxon>
        <taxon>Pterygota</taxon>
        <taxon>Neoptera</taxon>
        <taxon>Endopterygota</taxon>
        <taxon>Coleoptera</taxon>
        <taxon>Polyphaga</taxon>
        <taxon>Cucujiformia</taxon>
        <taxon>Chrysomeloidea</taxon>
        <taxon>Chrysomelidae</taxon>
        <taxon>Galerucinae</taxon>
        <taxon>Alticini</taxon>
        <taxon>Psylliodes</taxon>
    </lineage>
</organism>
<sequence>MTPGKEPLTLQVVFQLLQHHSPNRILQLFTQKLQEACINTASDVTSALPRKVVPRLKQSTYGEVLTTSEVLKKLKEAEEKKNAKGNVAKPRKMKKCKSKESEEDDENLPPINKNVSKDLKSVEYGEVKWEDLEEDTFILAKFSGIGKPSNNKYKYVCIVQKKDEDDGEIAIIGLKSLDETCSDFYINEMIVSYITIDNVTAIFPKPDTKFVGRKMIYSFPGKVDSFEN</sequence>
<protein>
    <submittedName>
        <fullName evidence="2">Uncharacterized protein</fullName>
    </submittedName>
</protein>
<reference evidence="2" key="1">
    <citation type="submission" date="2022-01" db="EMBL/GenBank/DDBJ databases">
        <authorList>
            <person name="King R."/>
        </authorList>
    </citation>
    <scope>NUCLEOTIDE SEQUENCE</scope>
</reference>
<keyword evidence="3" id="KW-1185">Reference proteome</keyword>
<feature type="region of interest" description="Disordered" evidence="1">
    <location>
        <begin position="79"/>
        <end position="110"/>
    </location>
</feature>
<name>A0A9P0GE32_9CUCU</name>
<dbReference type="EMBL" id="OV651818">
    <property type="protein sequence ID" value="CAH1112370.1"/>
    <property type="molecule type" value="Genomic_DNA"/>
</dbReference>
<dbReference type="AlphaFoldDB" id="A0A9P0GE32"/>
<dbReference type="Proteomes" id="UP001153636">
    <property type="component" value="Chromosome 6"/>
</dbReference>